<proteinExistence type="predicted"/>
<protein>
    <submittedName>
        <fullName evidence="1">Uncharacterized protein</fullName>
    </submittedName>
</protein>
<dbReference type="AlphaFoldDB" id="A0A8I5YM89"/>
<dbReference type="GeneTree" id="ENSGT00940000168312"/>
<name>A0A8I5YM89_PONAB</name>
<dbReference type="Proteomes" id="UP000001595">
    <property type="component" value="Chromosome 10"/>
</dbReference>
<evidence type="ECO:0000313" key="2">
    <source>
        <dbReference type="Proteomes" id="UP000001595"/>
    </source>
</evidence>
<accession>A0A8I5YM89</accession>
<reference evidence="1" key="2">
    <citation type="submission" date="2025-08" db="UniProtKB">
        <authorList>
            <consortium name="Ensembl"/>
        </authorList>
    </citation>
    <scope>IDENTIFICATION</scope>
</reference>
<organism evidence="1 2">
    <name type="scientific">Pongo abelii</name>
    <name type="common">Sumatran orangutan</name>
    <name type="synonym">Pongo pygmaeus abelii</name>
    <dbReference type="NCBI Taxonomy" id="9601"/>
    <lineage>
        <taxon>Eukaryota</taxon>
        <taxon>Metazoa</taxon>
        <taxon>Chordata</taxon>
        <taxon>Craniata</taxon>
        <taxon>Vertebrata</taxon>
        <taxon>Euteleostomi</taxon>
        <taxon>Mammalia</taxon>
        <taxon>Eutheria</taxon>
        <taxon>Euarchontoglires</taxon>
        <taxon>Primates</taxon>
        <taxon>Haplorrhini</taxon>
        <taxon>Catarrhini</taxon>
        <taxon>Hominidae</taxon>
        <taxon>Pongo</taxon>
    </lineage>
</organism>
<reference evidence="1 2" key="1">
    <citation type="submission" date="2008-02" db="EMBL/GenBank/DDBJ databases">
        <title>A 6x draft sequence assembly of the Pongo pygmaeus abelii genome.</title>
        <authorList>
            <person name="Wilson R.K."/>
            <person name="Mardis E."/>
        </authorList>
    </citation>
    <scope>NUCLEOTIDE SEQUENCE [LARGE SCALE GENOMIC DNA]</scope>
</reference>
<reference evidence="1" key="3">
    <citation type="submission" date="2025-09" db="UniProtKB">
        <authorList>
            <consortium name="Ensembl"/>
        </authorList>
    </citation>
    <scope>IDENTIFICATION</scope>
</reference>
<evidence type="ECO:0000313" key="1">
    <source>
        <dbReference type="Ensembl" id="ENSPPYP00000026200.1"/>
    </source>
</evidence>
<keyword evidence="2" id="KW-1185">Reference proteome</keyword>
<dbReference type="Ensembl" id="ENSPPYT00000040771.1">
    <property type="protein sequence ID" value="ENSPPYP00000026200.1"/>
    <property type="gene ID" value="ENSPPYG00000035256.1"/>
</dbReference>
<sequence length="117" mass="13862">MFTPSESPIQSLASWRALRFWFKRHFISTKWKSIIHIHLLLRHFSLDSSSCLSTLGKRTGLIYITDILVMVWRYHSVHCCYRRDEKKLEGLEEPADLLKIMNTKKSHLLLCFNSIIK</sequence>